<dbReference type="PRINTS" id="PR00320">
    <property type="entry name" value="GPROTEINBRPT"/>
</dbReference>
<name>A0A0C3G290_PILCF</name>
<dbReference type="HOGENOM" id="CLU_000288_6_3_1"/>
<keyword evidence="1 3" id="KW-0853">WD repeat</keyword>
<dbReference type="SUPFAM" id="SSF52540">
    <property type="entry name" value="P-loop containing nucleoside triphosphate hydrolases"/>
    <property type="match status" value="1"/>
</dbReference>
<accession>A0A0C3G290</accession>
<protein>
    <recommendedName>
        <fullName evidence="4">Nephrocystin 3-like N-terminal domain-containing protein</fullName>
    </recommendedName>
</protein>
<gene>
    <name evidence="5" type="ORF">PILCRDRAFT_394250</name>
</gene>
<dbReference type="InterPro" id="IPR019775">
    <property type="entry name" value="WD40_repeat_CS"/>
</dbReference>
<evidence type="ECO:0000313" key="5">
    <source>
        <dbReference type="EMBL" id="KIM84726.1"/>
    </source>
</evidence>
<dbReference type="PROSITE" id="PS50294">
    <property type="entry name" value="WD_REPEATS_REGION"/>
    <property type="match status" value="6"/>
</dbReference>
<evidence type="ECO:0000256" key="3">
    <source>
        <dbReference type="PROSITE-ProRule" id="PRU00221"/>
    </source>
</evidence>
<dbReference type="PROSITE" id="PS50082">
    <property type="entry name" value="WD_REPEATS_2"/>
    <property type="match status" value="6"/>
</dbReference>
<feature type="repeat" description="WD" evidence="3">
    <location>
        <begin position="1112"/>
        <end position="1153"/>
    </location>
</feature>
<dbReference type="OrthoDB" id="538223at2759"/>
<dbReference type="InterPro" id="IPR056884">
    <property type="entry name" value="NPHP3-like_N"/>
</dbReference>
<dbReference type="Gene3D" id="2.130.10.10">
    <property type="entry name" value="YVTN repeat-like/Quinoprotein amine dehydrogenase"/>
    <property type="match status" value="4"/>
</dbReference>
<dbReference type="InterPro" id="IPR027417">
    <property type="entry name" value="P-loop_NTPase"/>
</dbReference>
<dbReference type="SUPFAM" id="SSF50978">
    <property type="entry name" value="WD40 repeat-like"/>
    <property type="match status" value="1"/>
</dbReference>
<feature type="repeat" description="WD" evidence="3">
    <location>
        <begin position="1069"/>
        <end position="1110"/>
    </location>
</feature>
<dbReference type="InterPro" id="IPR001680">
    <property type="entry name" value="WD40_rpt"/>
</dbReference>
<dbReference type="InterPro" id="IPR015943">
    <property type="entry name" value="WD40/YVTN_repeat-like_dom_sf"/>
</dbReference>
<dbReference type="InterPro" id="IPR020472">
    <property type="entry name" value="WD40_PAC1"/>
</dbReference>
<dbReference type="PROSITE" id="PS00678">
    <property type="entry name" value="WD_REPEATS_1"/>
    <property type="match status" value="2"/>
</dbReference>
<feature type="repeat" description="WD" evidence="3">
    <location>
        <begin position="860"/>
        <end position="901"/>
    </location>
</feature>
<feature type="repeat" description="WD" evidence="3">
    <location>
        <begin position="902"/>
        <end position="943"/>
    </location>
</feature>
<dbReference type="PANTHER" id="PTHR44129">
    <property type="entry name" value="WD REPEAT-CONTAINING PROTEIN POP1"/>
    <property type="match status" value="1"/>
</dbReference>
<evidence type="ECO:0000259" key="4">
    <source>
        <dbReference type="Pfam" id="PF24883"/>
    </source>
</evidence>
<organism evidence="5 6">
    <name type="scientific">Piloderma croceum (strain F 1598)</name>
    <dbReference type="NCBI Taxonomy" id="765440"/>
    <lineage>
        <taxon>Eukaryota</taxon>
        <taxon>Fungi</taxon>
        <taxon>Dikarya</taxon>
        <taxon>Basidiomycota</taxon>
        <taxon>Agaricomycotina</taxon>
        <taxon>Agaricomycetes</taxon>
        <taxon>Agaricomycetidae</taxon>
        <taxon>Atheliales</taxon>
        <taxon>Atheliaceae</taxon>
        <taxon>Piloderma</taxon>
    </lineage>
</organism>
<feature type="domain" description="Nephrocystin 3-like N-terminal" evidence="4">
    <location>
        <begin position="238"/>
        <end position="405"/>
    </location>
</feature>
<dbReference type="InterPro" id="IPR036322">
    <property type="entry name" value="WD40_repeat_dom_sf"/>
</dbReference>
<keyword evidence="6" id="KW-1185">Reference proteome</keyword>
<keyword evidence="2" id="KW-0677">Repeat</keyword>
<dbReference type="CDD" id="cd00200">
    <property type="entry name" value="WD40"/>
    <property type="match status" value="1"/>
</dbReference>
<dbReference type="InParanoid" id="A0A0C3G290"/>
<dbReference type="Pfam" id="PF00400">
    <property type="entry name" value="WD40"/>
    <property type="match status" value="7"/>
</dbReference>
<sequence>MYRQCQYRVQCTTGPISITVRLDATLPEAASKALSRALEDRNKIQIPAAADSKPVKVVAAVVNADSLNSPFMSALYGVVSNLDVFVKVVGTLSKVHPYVNFAFQVTFSLYQVLSAQFGRDEQLLALVTTMQDVHSFANSNGCVSSLAENNSTLSNKLKRLENVIIEIFRQTVECAIFVREYTGHGFAGRVLVQTFSDTAAFVSTRVLQGVNKLVEIEMLKELKIVTSTTSWPTGCQPGTRKWDLESVTKWLTTPSSPSSQNILWLHGVVGSGKSTVAATLAHSFSKLHRLGAFLCLNAKTDPNAIIPTIVNHLVKFDATIGEAIKIRINKDTINWPIRDLFTELLLGPLASLPEPYTKGPIIIIIDALDKCDDPASRKDFSYLLDILAKEFSKLPHAFRFLITSRDVFDISAAFANRPNIKDYELDVNISDISLYVRHQLTTLQQNAMFGLPSGWPEDGKTRALIKASAGLFVWAETAVAFVENSNSPQVGLDNLLDSLSRGNTESPLENLYGLYKTALEAAGKWSDKQFAEDCPSVLGAMVVGSIPLPYEAIDQLLGLCGGRSSRLILHRLRCLLRWTEEQPARFLHVSFAEYLVDKRWRKTHPWFIDASIHHRRLALACFRSMKDDLRFNICSLETSYVFNDNVHGLDDRVKSIHIHLSYACRFWADHFTAGFADDSSLKTPQALEDLESLFSALDDFLRCRLLYWLEVLSLIKEVPAASKALSSVTNWIESHSKVIPNTLSDVSKTLAAFARDADTFVREFHVAISKSAPHIYISAVPLSPSGSMVSRQYASKYPQQLLIDKGRVIDWPSELDFCDDRTNEVNAVAFSYDREYIVSGSDDGLRVWHANTGAMASRLPEHHVDVSNSVAFSHDDKQILLGSDDPTVTLWDTKKSDLVRKFEGHRDVVSSVAFSRDGKYVVSGSFDTTIRVWETATGKPVCDPLEGHGGGVLCVAFSPEGKRIVSASKDSKVRVWRIDMGEPMSTKVFKGHRDVDEDDFDIFWFESMHSGEDSQDEGIQVSRPLILSGHTDEVNSVDFSCNGRLVVSGSDDCTIRVWDTHSPEISVPFNGHTDVVNSVAFSSDGTRVVSGSSDRTIRVWDAQTGMTISGPIYGHMDWVWSVAFSHDGQRIVSGSLDQTIRVWHTEAAEVVSWLVKRPESQDAPSAGFHDGSLLTNDGWMLGKQSELLFWVPSYHRKGLWWPRNTAVIGRQVSKLDFGNFVHGPLWTRCQCPVGQG</sequence>
<dbReference type="STRING" id="765440.A0A0C3G290"/>
<evidence type="ECO:0000256" key="2">
    <source>
        <dbReference type="ARBA" id="ARBA00022737"/>
    </source>
</evidence>
<feature type="repeat" description="WD" evidence="3">
    <location>
        <begin position="945"/>
        <end position="986"/>
    </location>
</feature>
<dbReference type="SMART" id="SM00320">
    <property type="entry name" value="WD40"/>
    <property type="match status" value="7"/>
</dbReference>
<dbReference type="Proteomes" id="UP000054166">
    <property type="component" value="Unassembled WGS sequence"/>
</dbReference>
<dbReference type="AlphaFoldDB" id="A0A0C3G290"/>
<dbReference type="InterPro" id="IPR050349">
    <property type="entry name" value="WD_LIS1/nudF_dynein_reg"/>
</dbReference>
<evidence type="ECO:0000313" key="6">
    <source>
        <dbReference type="Proteomes" id="UP000054166"/>
    </source>
</evidence>
<evidence type="ECO:0000256" key="1">
    <source>
        <dbReference type="ARBA" id="ARBA00022574"/>
    </source>
</evidence>
<reference evidence="5 6" key="1">
    <citation type="submission" date="2014-04" db="EMBL/GenBank/DDBJ databases">
        <authorList>
            <consortium name="DOE Joint Genome Institute"/>
            <person name="Kuo A."/>
            <person name="Tarkka M."/>
            <person name="Buscot F."/>
            <person name="Kohler A."/>
            <person name="Nagy L.G."/>
            <person name="Floudas D."/>
            <person name="Copeland A."/>
            <person name="Barry K.W."/>
            <person name="Cichocki N."/>
            <person name="Veneault-Fourrey C."/>
            <person name="LaButti K."/>
            <person name="Lindquist E.A."/>
            <person name="Lipzen A."/>
            <person name="Lundell T."/>
            <person name="Morin E."/>
            <person name="Murat C."/>
            <person name="Sun H."/>
            <person name="Tunlid A."/>
            <person name="Henrissat B."/>
            <person name="Grigoriev I.V."/>
            <person name="Hibbett D.S."/>
            <person name="Martin F."/>
            <person name="Nordberg H.P."/>
            <person name="Cantor M.N."/>
            <person name="Hua S.X."/>
        </authorList>
    </citation>
    <scope>NUCLEOTIDE SEQUENCE [LARGE SCALE GENOMIC DNA]</scope>
    <source>
        <strain evidence="5 6">F 1598</strain>
    </source>
</reference>
<reference evidence="6" key="2">
    <citation type="submission" date="2015-01" db="EMBL/GenBank/DDBJ databases">
        <title>Evolutionary Origins and Diversification of the Mycorrhizal Mutualists.</title>
        <authorList>
            <consortium name="DOE Joint Genome Institute"/>
            <consortium name="Mycorrhizal Genomics Consortium"/>
            <person name="Kohler A."/>
            <person name="Kuo A."/>
            <person name="Nagy L.G."/>
            <person name="Floudas D."/>
            <person name="Copeland A."/>
            <person name="Barry K.W."/>
            <person name="Cichocki N."/>
            <person name="Veneault-Fourrey C."/>
            <person name="LaButti K."/>
            <person name="Lindquist E.A."/>
            <person name="Lipzen A."/>
            <person name="Lundell T."/>
            <person name="Morin E."/>
            <person name="Murat C."/>
            <person name="Riley R."/>
            <person name="Ohm R."/>
            <person name="Sun H."/>
            <person name="Tunlid A."/>
            <person name="Henrissat B."/>
            <person name="Grigoriev I.V."/>
            <person name="Hibbett D.S."/>
            <person name="Martin F."/>
        </authorList>
    </citation>
    <scope>NUCLEOTIDE SEQUENCE [LARGE SCALE GENOMIC DNA]</scope>
    <source>
        <strain evidence="6">F 1598</strain>
    </source>
</reference>
<dbReference type="Gene3D" id="3.40.50.300">
    <property type="entry name" value="P-loop containing nucleotide triphosphate hydrolases"/>
    <property type="match status" value="1"/>
</dbReference>
<proteinExistence type="predicted"/>
<feature type="repeat" description="WD" evidence="3">
    <location>
        <begin position="1027"/>
        <end position="1068"/>
    </location>
</feature>
<dbReference type="EMBL" id="KN832987">
    <property type="protein sequence ID" value="KIM84726.1"/>
    <property type="molecule type" value="Genomic_DNA"/>
</dbReference>
<dbReference type="Pfam" id="PF24883">
    <property type="entry name" value="NPHP3_N"/>
    <property type="match status" value="1"/>
</dbReference>